<dbReference type="PANTHER" id="PTHR37984">
    <property type="entry name" value="PROTEIN CBG26694"/>
    <property type="match status" value="1"/>
</dbReference>
<reference evidence="2" key="1">
    <citation type="submission" date="2021-02" db="EMBL/GenBank/DDBJ databases">
        <authorList>
            <person name="Nowell W R."/>
        </authorList>
    </citation>
    <scope>NUCLEOTIDE SEQUENCE</scope>
</reference>
<dbReference type="GO" id="GO:0003676">
    <property type="term" value="F:nucleic acid binding"/>
    <property type="evidence" value="ECO:0007669"/>
    <property type="project" value="InterPro"/>
</dbReference>
<dbReference type="Gene3D" id="3.30.420.10">
    <property type="entry name" value="Ribonuclease H-like superfamily/Ribonuclease H"/>
    <property type="match status" value="1"/>
</dbReference>
<dbReference type="PANTHER" id="PTHR37984:SF15">
    <property type="entry name" value="INTEGRASE CATALYTIC DOMAIN-CONTAINING PROTEIN"/>
    <property type="match status" value="1"/>
</dbReference>
<dbReference type="InterPro" id="IPR050951">
    <property type="entry name" value="Retrovirus_Pol_polyprotein"/>
</dbReference>
<evidence type="ECO:0000313" key="3">
    <source>
        <dbReference type="Proteomes" id="UP000682733"/>
    </source>
</evidence>
<dbReference type="AlphaFoldDB" id="A0A8S2V8X9"/>
<gene>
    <name evidence="2" type="ORF">TMI583_LOCUS41426</name>
</gene>
<dbReference type="FunFam" id="3.30.420.10:FF:000032">
    <property type="entry name" value="Retrovirus-related Pol polyprotein from transposon 297-like Protein"/>
    <property type="match status" value="1"/>
</dbReference>
<name>A0A8S2V8X9_9BILA</name>
<dbReference type="InterPro" id="IPR012337">
    <property type="entry name" value="RNaseH-like_sf"/>
</dbReference>
<dbReference type="SUPFAM" id="SSF53098">
    <property type="entry name" value="Ribonuclease H-like"/>
    <property type="match status" value="1"/>
</dbReference>
<comment type="caution">
    <text evidence="2">The sequence shown here is derived from an EMBL/GenBank/DDBJ whole genome shotgun (WGS) entry which is preliminary data.</text>
</comment>
<dbReference type="InterPro" id="IPR036397">
    <property type="entry name" value="RNaseH_sf"/>
</dbReference>
<evidence type="ECO:0000313" key="2">
    <source>
        <dbReference type="EMBL" id="CAF4358038.1"/>
    </source>
</evidence>
<dbReference type="GO" id="GO:0015074">
    <property type="term" value="P:DNA integration"/>
    <property type="evidence" value="ECO:0007669"/>
    <property type="project" value="InterPro"/>
</dbReference>
<sequence length="300" mass="34142">MRRDVAQYVRACNFCQRFKAANEKKAGLMQSHVVQSPWNTIGIDLTGPLPKTRGGNMYILVVIDYFTKWIELFPLGCAKAKTIAQVLHDEVICRHGVPVKIVSDNGAQFVVEIFREMLNILGIRHRTTALYHPQSNLSERVNRTLKPMLAIFAQKDKQSWDIRLPQLALAIRTAINESTGQTPAFLMYGRELRLPLDLMYGLGVDSLDELRSAKEVRTYSKRQKTILESAYKPARENIEIAQENQKLSYDSHRRNVKFSVGEKVLIANTAGSALDYELVSEEDDAVLSSVHVERLRPYHE</sequence>
<protein>
    <recommendedName>
        <fullName evidence="1">Integrase catalytic domain-containing protein</fullName>
    </recommendedName>
</protein>
<dbReference type="PROSITE" id="PS50994">
    <property type="entry name" value="INTEGRASE"/>
    <property type="match status" value="1"/>
</dbReference>
<dbReference type="EMBL" id="CAJOBA010065351">
    <property type="protein sequence ID" value="CAF4358038.1"/>
    <property type="molecule type" value="Genomic_DNA"/>
</dbReference>
<feature type="domain" description="Integrase catalytic" evidence="1">
    <location>
        <begin position="33"/>
        <end position="191"/>
    </location>
</feature>
<accession>A0A8S2V8X9</accession>
<proteinExistence type="predicted"/>
<dbReference type="Proteomes" id="UP000682733">
    <property type="component" value="Unassembled WGS sequence"/>
</dbReference>
<dbReference type="Pfam" id="PF00665">
    <property type="entry name" value="rve"/>
    <property type="match status" value="1"/>
</dbReference>
<evidence type="ECO:0000259" key="1">
    <source>
        <dbReference type="PROSITE" id="PS50994"/>
    </source>
</evidence>
<dbReference type="InterPro" id="IPR001584">
    <property type="entry name" value="Integrase_cat-core"/>
</dbReference>
<organism evidence="2 3">
    <name type="scientific">Didymodactylos carnosus</name>
    <dbReference type="NCBI Taxonomy" id="1234261"/>
    <lineage>
        <taxon>Eukaryota</taxon>
        <taxon>Metazoa</taxon>
        <taxon>Spiralia</taxon>
        <taxon>Gnathifera</taxon>
        <taxon>Rotifera</taxon>
        <taxon>Eurotatoria</taxon>
        <taxon>Bdelloidea</taxon>
        <taxon>Philodinida</taxon>
        <taxon>Philodinidae</taxon>
        <taxon>Didymodactylos</taxon>
    </lineage>
</organism>